<keyword evidence="1" id="KW-0812">Transmembrane</keyword>
<accession>A0A1M7DAV9</accession>
<feature type="transmembrane region" description="Helical" evidence="1">
    <location>
        <begin position="56"/>
        <end position="77"/>
    </location>
</feature>
<dbReference type="Proteomes" id="UP000184069">
    <property type="component" value="Unassembled WGS sequence"/>
</dbReference>
<name>A0A1M7DAV9_9FLAO</name>
<keyword evidence="1" id="KW-0472">Membrane</keyword>
<organism evidence="2 3">
    <name type="scientific">Chryseobacterium contaminans</name>
    <dbReference type="NCBI Taxonomy" id="1423959"/>
    <lineage>
        <taxon>Bacteria</taxon>
        <taxon>Pseudomonadati</taxon>
        <taxon>Bacteroidota</taxon>
        <taxon>Flavobacteriia</taxon>
        <taxon>Flavobacteriales</taxon>
        <taxon>Weeksellaceae</taxon>
        <taxon>Chryseobacterium group</taxon>
        <taxon>Chryseobacterium</taxon>
    </lineage>
</organism>
<feature type="transmembrane region" description="Helical" evidence="1">
    <location>
        <begin position="89"/>
        <end position="106"/>
    </location>
</feature>
<dbReference type="STRING" id="1423959.SAMN05444407_10642"/>
<evidence type="ECO:0000313" key="3">
    <source>
        <dbReference type="Proteomes" id="UP000184069"/>
    </source>
</evidence>
<gene>
    <name evidence="2" type="ORF">SAMN05444407_10642</name>
</gene>
<reference evidence="2 3" key="1">
    <citation type="submission" date="2016-11" db="EMBL/GenBank/DDBJ databases">
        <authorList>
            <person name="Jaros S."/>
            <person name="Januszkiewicz K."/>
            <person name="Wedrychowicz H."/>
        </authorList>
    </citation>
    <scope>NUCLEOTIDE SEQUENCE [LARGE SCALE GENOMIC DNA]</scope>
    <source>
        <strain evidence="2 3">DSM 27621</strain>
    </source>
</reference>
<proteinExistence type="predicted"/>
<dbReference type="EMBL" id="FRBM01000006">
    <property type="protein sequence ID" value="SHL76590.1"/>
    <property type="molecule type" value="Genomic_DNA"/>
</dbReference>
<keyword evidence="1" id="KW-1133">Transmembrane helix</keyword>
<protein>
    <submittedName>
        <fullName evidence="2">Uncharacterized protein</fullName>
    </submittedName>
</protein>
<dbReference type="AlphaFoldDB" id="A0A1M7DAV9"/>
<sequence length="111" mass="12394">MATSKSRNFIAILSTPAMKPSNKTTSKLTLFLISGILSLLIGLFFSYMAFSADGLAGMYILLGLIPVVLIIITDRICVWRFGAKKVNKVQFYIAGIFIMLFILNWIRLQAQ</sequence>
<evidence type="ECO:0000313" key="2">
    <source>
        <dbReference type="EMBL" id="SHL76590.1"/>
    </source>
</evidence>
<evidence type="ECO:0000256" key="1">
    <source>
        <dbReference type="SAM" id="Phobius"/>
    </source>
</evidence>
<feature type="transmembrane region" description="Helical" evidence="1">
    <location>
        <begin position="28"/>
        <end position="50"/>
    </location>
</feature>